<feature type="non-terminal residue" evidence="2">
    <location>
        <position position="1"/>
    </location>
</feature>
<gene>
    <name evidence="2" type="ORF">S01H1_36856</name>
</gene>
<sequence length="161" mass="17570">YAKAAGMKVIIGVPKYELLGLVEKKVQEYDIKVAIHNHGPGDELYPTPASAYEKIKNLDLRIGLCHDIGHTKRAGVDPSQATEKYADRLYDVDMKDVDVAAAEGKSIEVGRGVIDIPKFLRTLIKINYTGVVAFEYEKDPNDPLAGLAESVGYVKGVLAVL</sequence>
<evidence type="ECO:0000259" key="1">
    <source>
        <dbReference type="Pfam" id="PF01261"/>
    </source>
</evidence>
<name>X0UQB8_9ZZZZ</name>
<protein>
    <recommendedName>
        <fullName evidence="1">Xylose isomerase-like TIM barrel domain-containing protein</fullName>
    </recommendedName>
</protein>
<accession>X0UQB8</accession>
<dbReference type="PANTHER" id="PTHR12110">
    <property type="entry name" value="HYDROXYPYRUVATE ISOMERASE"/>
    <property type="match status" value="1"/>
</dbReference>
<dbReference type="PANTHER" id="PTHR12110:SF41">
    <property type="entry name" value="INOSOSE DEHYDRATASE"/>
    <property type="match status" value="1"/>
</dbReference>
<evidence type="ECO:0000313" key="2">
    <source>
        <dbReference type="EMBL" id="GAG07895.1"/>
    </source>
</evidence>
<proteinExistence type="predicted"/>
<dbReference type="InterPro" id="IPR036237">
    <property type="entry name" value="Xyl_isomerase-like_sf"/>
</dbReference>
<dbReference type="InterPro" id="IPR050312">
    <property type="entry name" value="IolE/XylAMocC-like"/>
</dbReference>
<dbReference type="EMBL" id="BARS01023125">
    <property type="protein sequence ID" value="GAG07895.1"/>
    <property type="molecule type" value="Genomic_DNA"/>
</dbReference>
<dbReference type="SUPFAM" id="SSF51658">
    <property type="entry name" value="Xylose isomerase-like"/>
    <property type="match status" value="1"/>
</dbReference>
<organism evidence="2">
    <name type="scientific">marine sediment metagenome</name>
    <dbReference type="NCBI Taxonomy" id="412755"/>
    <lineage>
        <taxon>unclassified sequences</taxon>
        <taxon>metagenomes</taxon>
        <taxon>ecological metagenomes</taxon>
    </lineage>
</organism>
<dbReference type="Gene3D" id="3.20.20.150">
    <property type="entry name" value="Divalent-metal-dependent TIM barrel enzymes"/>
    <property type="match status" value="1"/>
</dbReference>
<feature type="domain" description="Xylose isomerase-like TIM barrel" evidence="1">
    <location>
        <begin position="24"/>
        <end position="153"/>
    </location>
</feature>
<dbReference type="InterPro" id="IPR013022">
    <property type="entry name" value="Xyl_isomerase-like_TIM-brl"/>
</dbReference>
<reference evidence="2" key="1">
    <citation type="journal article" date="2014" name="Front. Microbiol.">
        <title>High frequency of phylogenetically diverse reductive dehalogenase-homologous genes in deep subseafloor sedimentary metagenomes.</title>
        <authorList>
            <person name="Kawai M."/>
            <person name="Futagami T."/>
            <person name="Toyoda A."/>
            <person name="Takaki Y."/>
            <person name="Nishi S."/>
            <person name="Hori S."/>
            <person name="Arai W."/>
            <person name="Tsubouchi T."/>
            <person name="Morono Y."/>
            <person name="Uchiyama I."/>
            <person name="Ito T."/>
            <person name="Fujiyama A."/>
            <person name="Inagaki F."/>
            <person name="Takami H."/>
        </authorList>
    </citation>
    <scope>NUCLEOTIDE SEQUENCE</scope>
    <source>
        <strain evidence="2">Expedition CK06-06</strain>
    </source>
</reference>
<dbReference type="Pfam" id="PF01261">
    <property type="entry name" value="AP_endonuc_2"/>
    <property type="match status" value="1"/>
</dbReference>
<dbReference type="AlphaFoldDB" id="X0UQB8"/>
<comment type="caution">
    <text evidence="2">The sequence shown here is derived from an EMBL/GenBank/DDBJ whole genome shotgun (WGS) entry which is preliminary data.</text>
</comment>